<dbReference type="Pfam" id="PF01343">
    <property type="entry name" value="Peptidase_S49"/>
    <property type="match status" value="1"/>
</dbReference>
<feature type="domain" description="Peptidase S49" evidence="6">
    <location>
        <begin position="132"/>
        <end position="271"/>
    </location>
</feature>
<evidence type="ECO:0000256" key="4">
    <source>
        <dbReference type="ARBA" id="ARBA00022825"/>
    </source>
</evidence>
<dbReference type="SUPFAM" id="SSF52096">
    <property type="entry name" value="ClpP/crotonase"/>
    <property type="match status" value="1"/>
</dbReference>
<organism evidence="7">
    <name type="scientific">Thermohahella caldifontis</name>
    <dbReference type="NCBI Taxonomy" id="3142973"/>
    <lineage>
        <taxon>Bacteria</taxon>
        <taxon>Pseudomonadati</taxon>
        <taxon>Pseudomonadota</taxon>
        <taxon>Gammaproteobacteria</taxon>
        <taxon>Oceanospirillales</taxon>
        <taxon>Hahellaceae</taxon>
        <taxon>Thermohahella</taxon>
    </lineage>
</organism>
<keyword evidence="4" id="KW-0720">Serine protease</keyword>
<dbReference type="KEGG" id="tcd:AAIA72_05465"/>
<dbReference type="Gene3D" id="6.20.330.10">
    <property type="match status" value="1"/>
</dbReference>
<feature type="transmembrane region" description="Helical" evidence="5">
    <location>
        <begin position="33"/>
        <end position="51"/>
    </location>
</feature>
<keyword evidence="3" id="KW-0378">Hydrolase</keyword>
<dbReference type="Gene3D" id="3.90.226.10">
    <property type="entry name" value="2-enoyl-CoA Hydratase, Chain A, domain 1"/>
    <property type="match status" value="1"/>
</dbReference>
<comment type="similarity">
    <text evidence="1">Belongs to the peptidase S49 family.</text>
</comment>
<dbReference type="PANTHER" id="PTHR42987">
    <property type="entry name" value="PEPTIDASE S49"/>
    <property type="match status" value="1"/>
</dbReference>
<dbReference type="InterPro" id="IPR002142">
    <property type="entry name" value="Peptidase_S49"/>
</dbReference>
<dbReference type="CDD" id="cd07023">
    <property type="entry name" value="S49_Sppa_N_C"/>
    <property type="match status" value="1"/>
</dbReference>
<dbReference type="AlphaFoldDB" id="A0AB39UYI3"/>
<evidence type="ECO:0000256" key="1">
    <source>
        <dbReference type="ARBA" id="ARBA00008683"/>
    </source>
</evidence>
<dbReference type="GO" id="GO:0006508">
    <property type="term" value="P:proteolysis"/>
    <property type="evidence" value="ECO:0007669"/>
    <property type="project" value="UniProtKB-KW"/>
</dbReference>
<keyword evidence="5" id="KW-0472">Membrane</keyword>
<dbReference type="EMBL" id="CP154858">
    <property type="protein sequence ID" value="XDT73419.1"/>
    <property type="molecule type" value="Genomic_DNA"/>
</dbReference>
<evidence type="ECO:0000256" key="2">
    <source>
        <dbReference type="ARBA" id="ARBA00022670"/>
    </source>
</evidence>
<dbReference type="GO" id="GO:0008236">
    <property type="term" value="F:serine-type peptidase activity"/>
    <property type="evidence" value="ECO:0007669"/>
    <property type="project" value="UniProtKB-KW"/>
</dbReference>
<gene>
    <name evidence="7" type="primary">sppA</name>
    <name evidence="7" type="ORF">AAIA72_05465</name>
</gene>
<evidence type="ECO:0000256" key="3">
    <source>
        <dbReference type="ARBA" id="ARBA00022801"/>
    </source>
</evidence>
<dbReference type="NCBIfam" id="TIGR00706">
    <property type="entry name" value="SppA_dom"/>
    <property type="match status" value="1"/>
</dbReference>
<keyword evidence="5" id="KW-1133">Transmembrane helix</keyword>
<dbReference type="InterPro" id="IPR004635">
    <property type="entry name" value="Pept_S49_SppA"/>
</dbReference>
<sequence length="316" mass="34807">MNDRPQSEREWQVIERMLMESFREQKRARRWGILFKLLTFVYLFVLLVLLAKGMTPSSGLVHGPHTAVIDINGVIAADEQANADTIVQGLRDAFEAENAKAVILRINSPGGSPVQAGYVYDEIRRLRDQYPDKKVYAVISDLGASGAYYIAAAADEIYADKASLVGSIGVTASGFGFHEAIRKLGVERRIFTAGEHKAFLDPFSPLKEDEVAFWKEVLNTTHKQFIEQVKKGRGDRLKPAPELFSGLVWTGEQALALGLIDGLGSAGYVAREIVGEEETVNYTPRPDPFETLVSRLGASFAEGLYRAASGTAIQLR</sequence>
<keyword evidence="5" id="KW-0812">Transmembrane</keyword>
<protein>
    <submittedName>
        <fullName evidence="7">Signal peptide peptidase SppA</fullName>
    </submittedName>
</protein>
<evidence type="ECO:0000256" key="5">
    <source>
        <dbReference type="SAM" id="Phobius"/>
    </source>
</evidence>
<dbReference type="RefSeq" id="WP_369602410.1">
    <property type="nucleotide sequence ID" value="NZ_CP154858.1"/>
</dbReference>
<dbReference type="InterPro" id="IPR029045">
    <property type="entry name" value="ClpP/crotonase-like_dom_sf"/>
</dbReference>
<keyword evidence="2" id="KW-0645">Protease</keyword>
<reference evidence="7" key="1">
    <citation type="submission" date="2024-05" db="EMBL/GenBank/DDBJ databases">
        <title>Genome sequencing of novel strain.</title>
        <authorList>
            <person name="Ganbat D."/>
            <person name="Ganbat S."/>
            <person name="Lee S.-J."/>
        </authorList>
    </citation>
    <scope>NUCLEOTIDE SEQUENCE</scope>
    <source>
        <strain evidence="7">SMD15-11</strain>
    </source>
</reference>
<dbReference type="PANTHER" id="PTHR42987:SF8">
    <property type="entry name" value="PROTEINASE"/>
    <property type="match status" value="1"/>
</dbReference>
<proteinExistence type="inferred from homology"/>
<evidence type="ECO:0000259" key="6">
    <source>
        <dbReference type="Pfam" id="PF01343"/>
    </source>
</evidence>
<name>A0AB39UYI3_9GAMM</name>
<dbReference type="InterPro" id="IPR047272">
    <property type="entry name" value="S49_SppA_C"/>
</dbReference>
<accession>A0AB39UYI3</accession>
<evidence type="ECO:0000313" key="7">
    <source>
        <dbReference type="EMBL" id="XDT73419.1"/>
    </source>
</evidence>